<protein>
    <submittedName>
        <fullName evidence="3">Uncharacterized protein</fullName>
    </submittedName>
</protein>
<accession>A0A6A6TAT4</accession>
<feature type="compositionally biased region" description="Low complexity" evidence="1">
    <location>
        <begin position="231"/>
        <end position="248"/>
    </location>
</feature>
<evidence type="ECO:0000313" key="4">
    <source>
        <dbReference type="Proteomes" id="UP000799324"/>
    </source>
</evidence>
<evidence type="ECO:0000313" key="3">
    <source>
        <dbReference type="EMBL" id="KAF2656880.1"/>
    </source>
</evidence>
<gene>
    <name evidence="3" type="ORF">K491DRAFT_595945</name>
</gene>
<evidence type="ECO:0000256" key="2">
    <source>
        <dbReference type="SAM" id="Phobius"/>
    </source>
</evidence>
<dbReference type="Proteomes" id="UP000799324">
    <property type="component" value="Unassembled WGS sequence"/>
</dbReference>
<feature type="region of interest" description="Disordered" evidence="1">
    <location>
        <begin position="343"/>
        <end position="367"/>
    </location>
</feature>
<dbReference type="OrthoDB" id="3755781at2759"/>
<feature type="region of interest" description="Disordered" evidence="1">
    <location>
        <begin position="97"/>
        <end position="303"/>
    </location>
</feature>
<proteinExistence type="predicted"/>
<dbReference type="EMBL" id="MU004331">
    <property type="protein sequence ID" value="KAF2656880.1"/>
    <property type="molecule type" value="Genomic_DNA"/>
</dbReference>
<keyword evidence="4" id="KW-1185">Reference proteome</keyword>
<feature type="compositionally biased region" description="Polar residues" evidence="1">
    <location>
        <begin position="249"/>
        <end position="258"/>
    </location>
</feature>
<keyword evidence="2" id="KW-1133">Transmembrane helix</keyword>
<feature type="compositionally biased region" description="Polar residues" evidence="1">
    <location>
        <begin position="266"/>
        <end position="281"/>
    </location>
</feature>
<feature type="compositionally biased region" description="Basic and acidic residues" evidence="1">
    <location>
        <begin position="210"/>
        <end position="223"/>
    </location>
</feature>
<keyword evidence="2" id="KW-0472">Membrane</keyword>
<organism evidence="3 4">
    <name type="scientific">Lophiostoma macrostomum CBS 122681</name>
    <dbReference type="NCBI Taxonomy" id="1314788"/>
    <lineage>
        <taxon>Eukaryota</taxon>
        <taxon>Fungi</taxon>
        <taxon>Dikarya</taxon>
        <taxon>Ascomycota</taxon>
        <taxon>Pezizomycotina</taxon>
        <taxon>Dothideomycetes</taxon>
        <taxon>Pleosporomycetidae</taxon>
        <taxon>Pleosporales</taxon>
        <taxon>Lophiostomataceae</taxon>
        <taxon>Lophiostoma</taxon>
    </lineage>
</organism>
<sequence>MEIRKGPSPRSRKTAEATIATDATETHPAFESDAFAVHMPTTREPILEPPVFRAKLPSPSRAQVEAYHTYKEKAEQVREKQQQEGVRVPSKIVSYDYTCAQAPPQPRVDPESRAGSPPNTEPAGSFPASPPVPQHGWARPAHHIQGPRSMSESMPLRIGRKPISLTGARPNDSKTRSFSRYDVSAGATHSTMSPSPSPKPHTVKIRLKPKSQDVPHVQREKDSWWSFTNHSPQNSANSSRSSSPTKNPFLSTTSTAANTLFGYGTHNANGTTAGASKTPRTPQKPVKVAPKSPSRWAWLRPSGPRIAKPTATLNVSPASTKPSVIKATPYIDPFVLHASPVPTQPTTPTCSRPASPKKLVRPQHASSSENRKFESGFLQVKSLASLLLKLCLVVYVLVGLYFLLDAVREAVHVLGAPFRAIKLLLGYIWFGGAFVAKFVARSWEKWGFKVALKGGWKGKWW</sequence>
<evidence type="ECO:0000256" key="1">
    <source>
        <dbReference type="SAM" id="MobiDB-lite"/>
    </source>
</evidence>
<reference evidence="3" key="1">
    <citation type="journal article" date="2020" name="Stud. Mycol.">
        <title>101 Dothideomycetes genomes: a test case for predicting lifestyles and emergence of pathogens.</title>
        <authorList>
            <person name="Haridas S."/>
            <person name="Albert R."/>
            <person name="Binder M."/>
            <person name="Bloem J."/>
            <person name="Labutti K."/>
            <person name="Salamov A."/>
            <person name="Andreopoulos B."/>
            <person name="Baker S."/>
            <person name="Barry K."/>
            <person name="Bills G."/>
            <person name="Bluhm B."/>
            <person name="Cannon C."/>
            <person name="Castanera R."/>
            <person name="Culley D."/>
            <person name="Daum C."/>
            <person name="Ezra D."/>
            <person name="Gonzalez J."/>
            <person name="Henrissat B."/>
            <person name="Kuo A."/>
            <person name="Liang C."/>
            <person name="Lipzen A."/>
            <person name="Lutzoni F."/>
            <person name="Magnuson J."/>
            <person name="Mondo S."/>
            <person name="Nolan M."/>
            <person name="Ohm R."/>
            <person name="Pangilinan J."/>
            <person name="Park H.-J."/>
            <person name="Ramirez L."/>
            <person name="Alfaro M."/>
            <person name="Sun H."/>
            <person name="Tritt A."/>
            <person name="Yoshinaga Y."/>
            <person name="Zwiers L.-H."/>
            <person name="Turgeon B."/>
            <person name="Goodwin S."/>
            <person name="Spatafora J."/>
            <person name="Crous P."/>
            <person name="Grigoriev I."/>
        </authorList>
    </citation>
    <scope>NUCLEOTIDE SEQUENCE</scope>
    <source>
        <strain evidence="3">CBS 122681</strain>
    </source>
</reference>
<feature type="transmembrane region" description="Helical" evidence="2">
    <location>
        <begin position="386"/>
        <end position="404"/>
    </location>
</feature>
<keyword evidence="2" id="KW-0812">Transmembrane</keyword>
<dbReference type="AlphaFoldDB" id="A0A6A6TAT4"/>
<name>A0A6A6TAT4_9PLEO</name>